<proteinExistence type="predicted"/>
<dbReference type="EMBL" id="JACJIP010000039">
    <property type="protein sequence ID" value="MBA9087976.1"/>
    <property type="molecule type" value="Genomic_DNA"/>
</dbReference>
<dbReference type="AlphaFoldDB" id="A0A7W3SXC1"/>
<evidence type="ECO:0000313" key="1">
    <source>
        <dbReference type="EMBL" id="MBA9087976.1"/>
    </source>
</evidence>
<name>A0A7W3SXC1_9BACL</name>
<protein>
    <submittedName>
        <fullName evidence="1">Uncharacterized protein</fullName>
    </submittedName>
</protein>
<organism evidence="1 2">
    <name type="scientific">Fontibacillus solani</name>
    <dbReference type="NCBI Taxonomy" id="1572857"/>
    <lineage>
        <taxon>Bacteria</taxon>
        <taxon>Bacillati</taxon>
        <taxon>Bacillota</taxon>
        <taxon>Bacilli</taxon>
        <taxon>Bacillales</taxon>
        <taxon>Paenibacillaceae</taxon>
        <taxon>Fontibacillus</taxon>
    </lineage>
</organism>
<dbReference type="Proteomes" id="UP000567067">
    <property type="component" value="Unassembled WGS sequence"/>
</dbReference>
<evidence type="ECO:0000313" key="2">
    <source>
        <dbReference type="Proteomes" id="UP000567067"/>
    </source>
</evidence>
<sequence length="91" mass="10507">MNNSIYNVSYAKESYDGKEVDWSDPIAIKLNRSEVPESSDRLFLVHKRTDDSSDILFLEDLSEPYFLASGDSFIAPARTDTDFMIVYRMKK</sequence>
<accession>A0A7W3SXC1</accession>
<comment type="caution">
    <text evidence="1">The sequence shown here is derived from an EMBL/GenBank/DDBJ whole genome shotgun (WGS) entry which is preliminary data.</text>
</comment>
<keyword evidence="2" id="KW-1185">Reference proteome</keyword>
<reference evidence="1 2" key="1">
    <citation type="submission" date="2020-08" db="EMBL/GenBank/DDBJ databases">
        <title>Genomic Encyclopedia of Type Strains, Phase III (KMG-III): the genomes of soil and plant-associated and newly described type strains.</title>
        <authorList>
            <person name="Whitman W."/>
        </authorList>
    </citation>
    <scope>NUCLEOTIDE SEQUENCE [LARGE SCALE GENOMIC DNA]</scope>
    <source>
        <strain evidence="1 2">CECT 8693</strain>
    </source>
</reference>
<gene>
    <name evidence="1" type="ORF">FHR92_004469</name>
</gene>
<dbReference type="RefSeq" id="WP_182539266.1">
    <property type="nucleotide sequence ID" value="NZ_JACJIP010000039.1"/>
</dbReference>